<sequence length="322" mass="36538">MTEGRFETVYNLRPKNWDGRRHWTNWHHLYDCEKDHLERESCPFHDLRSGGQFQYEHGGGGGYQASIPPTRLNDRPCGDRMDFAKGSGTQIGGFGDIPLDVEAGRPLKHNKHPGRTAIYTKKNPLNRGLFGTYPYMPDPPDEKAATRDDRMGQGGMRAGRVDGLGQAPEWISDPYQDKPDRGRIHHLKAGPLNYRPEDRPPWMPEGEPEKRKNRTYGAFYAGKPCGIINDIEWIPDPRIETGVKRQARPFRTWHTRTKFSMPTHAPWTTGKITAEPFRGPNLDMTTAGLPSLDTYKRVNMTQTIGKEAALASIKAPEPVRLK</sequence>
<gene>
    <name evidence="2" type="ORF">TRSC58_01754</name>
</gene>
<dbReference type="OrthoDB" id="238752at2759"/>
<feature type="compositionally biased region" description="Basic and acidic residues" evidence="1">
    <location>
        <begin position="140"/>
        <end position="151"/>
    </location>
</feature>
<evidence type="ECO:0000256" key="1">
    <source>
        <dbReference type="SAM" id="MobiDB-lite"/>
    </source>
</evidence>
<feature type="region of interest" description="Disordered" evidence="1">
    <location>
        <begin position="134"/>
        <end position="210"/>
    </location>
</feature>
<organism evidence="2 3">
    <name type="scientific">Trypanosoma rangeli SC58</name>
    <dbReference type="NCBI Taxonomy" id="429131"/>
    <lineage>
        <taxon>Eukaryota</taxon>
        <taxon>Discoba</taxon>
        <taxon>Euglenozoa</taxon>
        <taxon>Kinetoplastea</taxon>
        <taxon>Metakinetoplastina</taxon>
        <taxon>Trypanosomatida</taxon>
        <taxon>Trypanosomatidae</taxon>
        <taxon>Trypanosoma</taxon>
        <taxon>Herpetosoma</taxon>
    </lineage>
</organism>
<dbReference type="Proteomes" id="UP000031737">
    <property type="component" value="Unassembled WGS sequence"/>
</dbReference>
<protein>
    <submittedName>
        <fullName evidence="2">Uncharacterized protein</fullName>
    </submittedName>
</protein>
<comment type="caution">
    <text evidence="2">The sequence shown here is derived from an EMBL/GenBank/DDBJ whole genome shotgun (WGS) entry which is preliminary data.</text>
</comment>
<evidence type="ECO:0000313" key="3">
    <source>
        <dbReference type="Proteomes" id="UP000031737"/>
    </source>
</evidence>
<name>A0A061J518_TRYRA</name>
<dbReference type="EMBL" id="AUPL01001754">
    <property type="protein sequence ID" value="ESL10513.1"/>
    <property type="molecule type" value="Genomic_DNA"/>
</dbReference>
<reference evidence="2 3" key="1">
    <citation type="submission" date="2013-07" db="EMBL/GenBank/DDBJ databases">
        <authorList>
            <person name="Stoco P.H."/>
            <person name="Wagner G."/>
            <person name="Gerber A."/>
            <person name="Zaha A."/>
            <person name="Thompson C."/>
            <person name="Bartholomeu D.C."/>
            <person name="Luckemeyer D.D."/>
            <person name="Bahia D."/>
            <person name="Loreto E."/>
            <person name="Prestes E.B."/>
            <person name="Lima F.M."/>
            <person name="Rodrigues-Luiz G."/>
            <person name="Vallejo G.A."/>
            <person name="Filho J.F."/>
            <person name="Monteiro K.M."/>
            <person name="Tyler K.M."/>
            <person name="de Almeida L.G."/>
            <person name="Ortiz M.F."/>
            <person name="Siervo M.A."/>
            <person name="de Moraes M.H."/>
            <person name="Cunha O.L."/>
            <person name="Mendonca-Neto R."/>
            <person name="Silva R."/>
            <person name="Teixeira S.M."/>
            <person name="Murta S.M."/>
            <person name="Sincero T.C."/>
            <person name="Mendes T.A."/>
            <person name="Urmenyi T.P."/>
            <person name="Silva V.G."/>
            <person name="da Rocha W.D."/>
            <person name="Andersson B."/>
            <person name="Romanha A.J."/>
            <person name="Steindel M."/>
            <person name="de Vasconcelos A.T."/>
            <person name="Grisard E.C."/>
        </authorList>
    </citation>
    <scope>NUCLEOTIDE SEQUENCE [LARGE SCALE GENOMIC DNA]</scope>
    <source>
        <strain evidence="2 3">SC58</strain>
    </source>
</reference>
<evidence type="ECO:0000313" key="2">
    <source>
        <dbReference type="EMBL" id="ESL10513.1"/>
    </source>
</evidence>
<accession>A0A061J518</accession>
<dbReference type="AlphaFoldDB" id="A0A061J518"/>
<proteinExistence type="predicted"/>
<keyword evidence="3" id="KW-1185">Reference proteome</keyword>
<dbReference type="VEuPathDB" id="TriTrypDB:TRSC58_01754"/>